<dbReference type="InterPro" id="IPR003782">
    <property type="entry name" value="SCO1/SenC"/>
</dbReference>
<feature type="chain" id="PRO_5045417266" evidence="3">
    <location>
        <begin position="27"/>
        <end position="220"/>
    </location>
</feature>
<accession>A0ABV9R0W9</accession>
<evidence type="ECO:0000256" key="3">
    <source>
        <dbReference type="SAM" id="SignalP"/>
    </source>
</evidence>
<evidence type="ECO:0000256" key="2">
    <source>
        <dbReference type="SAM" id="MobiDB-lite"/>
    </source>
</evidence>
<keyword evidence="5" id="KW-1185">Reference proteome</keyword>
<comment type="caution">
    <text evidence="4">The sequence shown here is derived from an EMBL/GenBank/DDBJ whole genome shotgun (WGS) entry which is preliminary data.</text>
</comment>
<dbReference type="EMBL" id="JBHSHD010000010">
    <property type="protein sequence ID" value="MFC4821419.1"/>
    <property type="molecule type" value="Genomic_DNA"/>
</dbReference>
<dbReference type="Pfam" id="PF02630">
    <property type="entry name" value="SCO1-SenC"/>
    <property type="match status" value="1"/>
</dbReference>
<dbReference type="SUPFAM" id="SSF52833">
    <property type="entry name" value="Thioredoxin-like"/>
    <property type="match status" value="1"/>
</dbReference>
<dbReference type="Proteomes" id="UP001595886">
    <property type="component" value="Unassembled WGS sequence"/>
</dbReference>
<proteinExistence type="inferred from homology"/>
<dbReference type="InterPro" id="IPR036249">
    <property type="entry name" value="Thioredoxin-like_sf"/>
</dbReference>
<evidence type="ECO:0000313" key="4">
    <source>
        <dbReference type="EMBL" id="MFC4821419.1"/>
    </source>
</evidence>
<gene>
    <name evidence="4" type="ORF">ACFO6Q_13885</name>
</gene>
<dbReference type="Gene3D" id="3.40.30.10">
    <property type="entry name" value="Glutaredoxin"/>
    <property type="match status" value="1"/>
</dbReference>
<feature type="region of interest" description="Disordered" evidence="2">
    <location>
        <begin position="199"/>
        <end position="220"/>
    </location>
</feature>
<dbReference type="PANTHER" id="PTHR12151:SF25">
    <property type="entry name" value="LINALOOL DEHYDRATASE_ISOMERASE DOMAIN-CONTAINING PROTEIN"/>
    <property type="match status" value="1"/>
</dbReference>
<dbReference type="RefSeq" id="WP_380021701.1">
    <property type="nucleotide sequence ID" value="NZ_JBHSHD010000010.1"/>
</dbReference>
<name>A0ABV9R0W9_9GAMM</name>
<protein>
    <submittedName>
        <fullName evidence="4">SCO family protein</fullName>
    </submittedName>
</protein>
<comment type="similarity">
    <text evidence="1">Belongs to the SCO1/2 family.</text>
</comment>
<feature type="signal peptide" evidence="3">
    <location>
        <begin position="1"/>
        <end position="26"/>
    </location>
</feature>
<reference evidence="5" key="1">
    <citation type="journal article" date="2019" name="Int. J. Syst. Evol. Microbiol.">
        <title>The Global Catalogue of Microorganisms (GCM) 10K type strain sequencing project: providing services to taxonomists for standard genome sequencing and annotation.</title>
        <authorList>
            <consortium name="The Broad Institute Genomics Platform"/>
            <consortium name="The Broad Institute Genome Sequencing Center for Infectious Disease"/>
            <person name="Wu L."/>
            <person name="Ma J."/>
        </authorList>
    </citation>
    <scope>NUCLEOTIDE SEQUENCE [LARGE SCALE GENOMIC DNA]</scope>
    <source>
        <strain evidence="5">CCUG 30340</strain>
    </source>
</reference>
<organism evidence="4 5">
    <name type="scientific">Dokdonella ginsengisoli</name>
    <dbReference type="NCBI Taxonomy" id="363846"/>
    <lineage>
        <taxon>Bacteria</taxon>
        <taxon>Pseudomonadati</taxon>
        <taxon>Pseudomonadota</taxon>
        <taxon>Gammaproteobacteria</taxon>
        <taxon>Lysobacterales</taxon>
        <taxon>Rhodanobacteraceae</taxon>
        <taxon>Dokdonella</taxon>
    </lineage>
</organism>
<keyword evidence="3" id="KW-0732">Signal</keyword>
<dbReference type="PANTHER" id="PTHR12151">
    <property type="entry name" value="ELECTRON TRANSPORT PROTIN SCO1/SENC FAMILY MEMBER"/>
    <property type="match status" value="1"/>
</dbReference>
<feature type="compositionally biased region" description="Basic and acidic residues" evidence="2">
    <location>
        <begin position="202"/>
        <end position="220"/>
    </location>
</feature>
<evidence type="ECO:0000313" key="5">
    <source>
        <dbReference type="Proteomes" id="UP001595886"/>
    </source>
</evidence>
<dbReference type="CDD" id="cd02968">
    <property type="entry name" value="SCO"/>
    <property type="match status" value="1"/>
</dbReference>
<evidence type="ECO:0000256" key="1">
    <source>
        <dbReference type="ARBA" id="ARBA00010996"/>
    </source>
</evidence>
<sequence length="220" mass="24112">MKPLFALASLLLAVFLAASWPPSASALETEPATTTNLPSDSVYHLAVPLTDQDGKPLRFADGRDGPRLVSMFYTSCQFVCPLIIDTLKKTERELPEVDRARLDVLLVSIDPERDTSAALKRTAEQHGVDVPRWRLARTAKPDVRRLAAVLGIQYKQLENHEFSHSSVLVLLDAQGRIVARSSKLGEVDADFVAAIERTLGSSRREPSRDGTPRGTADRAG</sequence>